<evidence type="ECO:0000313" key="10">
    <source>
        <dbReference type="Proteomes" id="UP000075880"/>
    </source>
</evidence>
<dbReference type="GO" id="GO:0003677">
    <property type="term" value="F:DNA binding"/>
    <property type="evidence" value="ECO:0007669"/>
    <property type="project" value="UniProtKB-KW"/>
</dbReference>
<comment type="subunit">
    <text evidence="1">Self-associates forming complexes of several hundred monomers.</text>
</comment>
<keyword evidence="5" id="KW-0804">Transcription</keyword>
<comment type="function">
    <text evidence="6">Involved in transvection phenomena (= synapsis-dependent gene expression), where the synaptic pairing of chromosomes carrying genes with which zeste interacts influences the expression of these genes. Zeste binds to DNA and stimulates transcription from a nearby promoter.</text>
</comment>
<sequence length="304" mass="34610">MEWKRAWVEKKYSTKRKFAENKKQNQSGGRAAKFSVISDFDKRVFLISKVDKCTSGKAGWCPPVQAEDVDPLEETPTKESSDKIQSIGSRATKIQHRKLIDMLEQNPELANGSKRHTFSFWQQVASALNSLGPPTKTAMEWKRAWMEKKYATKRKLAEYKKQNQPGAQFATNPGLSELDERVLLISKIDKSTSGTPEPCTPEPCTPEPCVPEPCTLVQEEDEETLEDTKPWPSMLCCDEQQPAGSTKNVRKGCEETTEKDFKEILIQQNDQMLQTMGQFMELARTFVDGTLKFQKELLNHLKKT</sequence>
<protein>
    <recommendedName>
        <fullName evidence="2">Regulatory protein zeste</fullName>
    </recommendedName>
</protein>
<evidence type="ECO:0000256" key="6">
    <source>
        <dbReference type="ARBA" id="ARBA00025466"/>
    </source>
</evidence>
<evidence type="ECO:0000256" key="2">
    <source>
        <dbReference type="ARBA" id="ARBA00016807"/>
    </source>
</evidence>
<evidence type="ECO:0000256" key="7">
    <source>
        <dbReference type="SAM" id="MobiDB-lite"/>
    </source>
</evidence>
<keyword evidence="10" id="KW-1185">Reference proteome</keyword>
<organism evidence="9 10">
    <name type="scientific">Anopheles atroparvus</name>
    <name type="common">European mosquito</name>
    <dbReference type="NCBI Taxonomy" id="41427"/>
    <lineage>
        <taxon>Eukaryota</taxon>
        <taxon>Metazoa</taxon>
        <taxon>Ecdysozoa</taxon>
        <taxon>Arthropoda</taxon>
        <taxon>Hexapoda</taxon>
        <taxon>Insecta</taxon>
        <taxon>Pterygota</taxon>
        <taxon>Neoptera</taxon>
        <taxon>Endopterygota</taxon>
        <taxon>Diptera</taxon>
        <taxon>Nematocera</taxon>
        <taxon>Culicoidea</taxon>
        <taxon>Culicidae</taxon>
        <taxon>Anophelinae</taxon>
        <taxon>Anopheles</taxon>
    </lineage>
</organism>
<reference evidence="9" key="1">
    <citation type="submission" date="2024-04" db="UniProtKB">
        <authorList>
            <consortium name="EnsemblMetazoa"/>
        </authorList>
    </citation>
    <scope>IDENTIFICATION</scope>
    <source>
        <strain evidence="9">EBRO</strain>
    </source>
</reference>
<keyword evidence="4" id="KW-0238">DNA-binding</keyword>
<evidence type="ECO:0000256" key="4">
    <source>
        <dbReference type="ARBA" id="ARBA00023125"/>
    </source>
</evidence>
<accession>A0AAG5CWM7</accession>
<dbReference type="EnsemblMetazoa" id="ENSAATROPT003001">
    <property type="protein sequence ID" value="ENSAATROPP002878"/>
    <property type="gene ID" value="ENSAATROPG002376"/>
</dbReference>
<evidence type="ECO:0000259" key="8">
    <source>
        <dbReference type="Pfam" id="PF13873"/>
    </source>
</evidence>
<feature type="region of interest" description="Disordered" evidence="7">
    <location>
        <begin position="65"/>
        <end position="87"/>
    </location>
</feature>
<dbReference type="InterPro" id="IPR028002">
    <property type="entry name" value="Myb_DNA-bind_5"/>
</dbReference>
<feature type="domain" description="Myb/SANT-like DNA-binding" evidence="8">
    <location>
        <begin position="119"/>
        <end position="157"/>
    </location>
</feature>
<evidence type="ECO:0000313" key="9">
    <source>
        <dbReference type="EnsemblMetazoa" id="ENSAATROPP002878"/>
    </source>
</evidence>
<evidence type="ECO:0000256" key="1">
    <source>
        <dbReference type="ARBA" id="ARBA00011764"/>
    </source>
</evidence>
<dbReference type="AlphaFoldDB" id="A0AAG5CWM7"/>
<name>A0AAG5CWM7_ANOAO</name>
<dbReference type="Proteomes" id="UP000075880">
    <property type="component" value="Unassembled WGS sequence"/>
</dbReference>
<proteinExistence type="predicted"/>
<evidence type="ECO:0000256" key="5">
    <source>
        <dbReference type="ARBA" id="ARBA00023163"/>
    </source>
</evidence>
<dbReference type="Pfam" id="PF13873">
    <property type="entry name" value="Myb_DNA-bind_5"/>
    <property type="match status" value="1"/>
</dbReference>
<evidence type="ECO:0000256" key="3">
    <source>
        <dbReference type="ARBA" id="ARBA00023015"/>
    </source>
</evidence>
<keyword evidence="3" id="KW-0805">Transcription regulation</keyword>